<keyword evidence="4" id="KW-0813">Transport</keyword>
<dbReference type="Proteomes" id="UP000885779">
    <property type="component" value="Unassembled WGS sequence"/>
</dbReference>
<evidence type="ECO:0000256" key="4">
    <source>
        <dbReference type="ARBA" id="ARBA00022448"/>
    </source>
</evidence>
<dbReference type="SUPFAM" id="SSF52402">
    <property type="entry name" value="Adenine nucleotide alpha hydrolases-like"/>
    <property type="match status" value="1"/>
</dbReference>
<dbReference type="GO" id="GO:0046395">
    <property type="term" value="P:carboxylic acid catabolic process"/>
    <property type="evidence" value="ECO:0007669"/>
    <property type="project" value="UniProtKB-ARBA"/>
</dbReference>
<accession>A0A7V4WW61</accession>
<sequence length="249" mass="27073">MNIAVCVKQVPDTETRIKLTDDHKAVNEDDINFILNPYDEFAVEEALQLKEKNDGEVTIISLGPDRVTSAIRSALAMGADKAIHIKAEQHPADPAVTAEALAAVLKEGNYDLILLGKQAIDDDHTQMASLLAEELDLPAVTVVIKLDIEGDKITAEREIDGAHEVVECSLPAIIAAQRGLNEPRYASLKGIMRAKKIQIEAKEMSLADGQLEIVEFNYPPQKSAGKIVGDSADAVPELLRLLHEEAKVI</sequence>
<evidence type="ECO:0000256" key="1">
    <source>
        <dbReference type="ARBA" id="ARBA00007557"/>
    </source>
</evidence>
<evidence type="ECO:0000256" key="8">
    <source>
        <dbReference type="ARBA" id="ARBA00049933"/>
    </source>
</evidence>
<dbReference type="CDD" id="cd01714">
    <property type="entry name" value="ETF_beta"/>
    <property type="match status" value="1"/>
</dbReference>
<dbReference type="InterPro" id="IPR012255">
    <property type="entry name" value="ETF_b"/>
</dbReference>
<dbReference type="GO" id="GO:0005829">
    <property type="term" value="C:cytosol"/>
    <property type="evidence" value="ECO:0007669"/>
    <property type="project" value="TreeGrafter"/>
</dbReference>
<dbReference type="InterPro" id="IPR014730">
    <property type="entry name" value="ETF_a/b_N"/>
</dbReference>
<evidence type="ECO:0000256" key="3">
    <source>
        <dbReference type="ARBA" id="ARBA00016797"/>
    </source>
</evidence>
<comment type="similarity">
    <text evidence="1">Belongs to the ETF beta-subunit/FixA family.</text>
</comment>
<comment type="cofactor">
    <cofactor evidence="8">
        <name>AMP</name>
        <dbReference type="ChEBI" id="CHEBI:456215"/>
    </cofactor>
</comment>
<reference evidence="10" key="1">
    <citation type="journal article" date="2020" name="mSystems">
        <title>Genome- and Community-Level Interaction Insights into Carbon Utilization and Element Cycling Functions of Hydrothermarchaeota in Hydrothermal Sediment.</title>
        <authorList>
            <person name="Zhou Z."/>
            <person name="Liu Y."/>
            <person name="Xu W."/>
            <person name="Pan J."/>
            <person name="Luo Z.H."/>
            <person name="Li M."/>
        </authorList>
    </citation>
    <scope>NUCLEOTIDE SEQUENCE [LARGE SCALE GENOMIC DNA]</scope>
    <source>
        <strain evidence="10">HyVt-577</strain>
    </source>
</reference>
<evidence type="ECO:0000256" key="6">
    <source>
        <dbReference type="ARBA" id="ARBA00025649"/>
    </source>
</evidence>
<name>A0A7V4WW61_CALAY</name>
<feature type="domain" description="Electron transfer flavoprotein alpha/beta-subunit N-terminal" evidence="9">
    <location>
        <begin position="23"/>
        <end position="211"/>
    </location>
</feature>
<evidence type="ECO:0000313" key="10">
    <source>
        <dbReference type="EMBL" id="HGY56131.1"/>
    </source>
</evidence>
<dbReference type="GO" id="GO:0009055">
    <property type="term" value="F:electron transfer activity"/>
    <property type="evidence" value="ECO:0007669"/>
    <property type="project" value="InterPro"/>
</dbReference>
<dbReference type="FunFam" id="3.40.50.620:FF:000011">
    <property type="entry name" value="Electron transfer flavoprotein subunit beta"/>
    <property type="match status" value="1"/>
</dbReference>
<dbReference type="InterPro" id="IPR033948">
    <property type="entry name" value="ETF_beta_N"/>
</dbReference>
<keyword evidence="5" id="KW-0249">Electron transport</keyword>
<dbReference type="AlphaFoldDB" id="A0A7V4WW61"/>
<dbReference type="PANTHER" id="PTHR21294:SF8">
    <property type="entry name" value="ELECTRON TRANSFER FLAVOPROTEIN SUBUNIT BETA"/>
    <property type="match status" value="1"/>
</dbReference>
<dbReference type="EMBL" id="DRQG01000098">
    <property type="protein sequence ID" value="HGY56131.1"/>
    <property type="molecule type" value="Genomic_DNA"/>
</dbReference>
<evidence type="ECO:0000256" key="5">
    <source>
        <dbReference type="ARBA" id="ARBA00022982"/>
    </source>
</evidence>
<comment type="caution">
    <text evidence="10">The sequence shown here is derived from an EMBL/GenBank/DDBJ whole genome shotgun (WGS) entry which is preliminary data.</text>
</comment>
<dbReference type="InterPro" id="IPR014729">
    <property type="entry name" value="Rossmann-like_a/b/a_fold"/>
</dbReference>
<dbReference type="PIRSF" id="PIRSF000090">
    <property type="entry name" value="Beta-ETF"/>
    <property type="match status" value="1"/>
</dbReference>
<comment type="subunit">
    <text evidence="2">Heterodimer of an alpha and a beta subunit.</text>
</comment>
<proteinExistence type="inferred from homology"/>
<evidence type="ECO:0000256" key="2">
    <source>
        <dbReference type="ARBA" id="ARBA00011355"/>
    </source>
</evidence>
<dbReference type="Pfam" id="PF01012">
    <property type="entry name" value="ETF"/>
    <property type="match status" value="1"/>
</dbReference>
<dbReference type="Gene3D" id="3.40.50.620">
    <property type="entry name" value="HUPs"/>
    <property type="match status" value="1"/>
</dbReference>
<evidence type="ECO:0000259" key="9">
    <source>
        <dbReference type="SMART" id="SM00893"/>
    </source>
</evidence>
<gene>
    <name evidence="10" type="ORF">ENK44_10535</name>
</gene>
<dbReference type="PANTHER" id="PTHR21294">
    <property type="entry name" value="ELECTRON TRANSFER FLAVOPROTEIN BETA-SUBUNIT"/>
    <property type="match status" value="1"/>
</dbReference>
<organism evidence="10">
    <name type="scientific">Caldithrix abyssi</name>
    <dbReference type="NCBI Taxonomy" id="187145"/>
    <lineage>
        <taxon>Bacteria</taxon>
        <taxon>Pseudomonadati</taxon>
        <taxon>Calditrichota</taxon>
        <taxon>Calditrichia</taxon>
        <taxon>Calditrichales</taxon>
        <taxon>Calditrichaceae</taxon>
        <taxon>Caldithrix</taxon>
    </lineage>
</organism>
<dbReference type="SMART" id="SM00893">
    <property type="entry name" value="ETF"/>
    <property type="match status" value="1"/>
</dbReference>
<comment type="function">
    <text evidence="6">The electron transfer flavoprotein serves as a specific electron acceptor for other dehydrogenases. It transfers the electrons to the main respiratory chain via ETF-ubiquinone oxidoreductase (ETF dehydrogenase).</text>
</comment>
<evidence type="ECO:0000256" key="7">
    <source>
        <dbReference type="ARBA" id="ARBA00042002"/>
    </source>
</evidence>
<protein>
    <recommendedName>
        <fullName evidence="3">Electron transfer flavoprotein subunit beta</fullName>
    </recommendedName>
    <alternativeName>
        <fullName evidence="7">Electron transfer flavoprotein small subunit</fullName>
    </alternativeName>
</protein>